<feature type="chain" id="PRO_5020852013" evidence="2">
    <location>
        <begin position="25"/>
        <end position="803"/>
    </location>
</feature>
<feature type="compositionally biased region" description="Basic and acidic residues" evidence="1">
    <location>
        <begin position="323"/>
        <end position="333"/>
    </location>
</feature>
<feature type="region of interest" description="Disordered" evidence="1">
    <location>
        <begin position="60"/>
        <end position="159"/>
    </location>
</feature>
<accession>A0A4P9X6R6</accession>
<dbReference type="EMBL" id="ML014194">
    <property type="protein sequence ID" value="RKP00896.1"/>
    <property type="molecule type" value="Genomic_DNA"/>
</dbReference>
<dbReference type="AlphaFoldDB" id="A0A4P9X6R6"/>
<keyword evidence="4" id="KW-1185">Reference proteome</keyword>
<evidence type="ECO:0000313" key="4">
    <source>
        <dbReference type="Proteomes" id="UP000274922"/>
    </source>
</evidence>
<name>A0A4P9X6R6_9FUNG</name>
<protein>
    <submittedName>
        <fullName evidence="3">Uncharacterized protein</fullName>
    </submittedName>
</protein>
<dbReference type="Proteomes" id="UP000274922">
    <property type="component" value="Unassembled WGS sequence"/>
</dbReference>
<reference evidence="4" key="1">
    <citation type="journal article" date="2018" name="Nat. Microbiol.">
        <title>Leveraging single-cell genomics to expand the fungal tree of life.</title>
        <authorList>
            <person name="Ahrendt S.R."/>
            <person name="Quandt C.A."/>
            <person name="Ciobanu D."/>
            <person name="Clum A."/>
            <person name="Salamov A."/>
            <person name="Andreopoulos B."/>
            <person name="Cheng J.F."/>
            <person name="Woyke T."/>
            <person name="Pelin A."/>
            <person name="Henrissat B."/>
            <person name="Reynolds N.K."/>
            <person name="Benny G.L."/>
            <person name="Smith M.E."/>
            <person name="James T.Y."/>
            <person name="Grigoriev I.V."/>
        </authorList>
    </citation>
    <scope>NUCLEOTIDE SEQUENCE [LARGE SCALE GENOMIC DNA]</scope>
    <source>
        <strain evidence="4">ATCC 52028</strain>
    </source>
</reference>
<sequence>MPAPLWRRAALLLAALQLLVWMLAAPSLVHPHGGTRWMASSGAAVGVVAASNSRNPHANSYHIHSDLLPHPPSDDGGWGDNQGDMSKVYPSSQGSFQSQRPSSDSFTSARRPAGQHPMTSGSHFGTGYQGTRRGSFVSQHSAEDDDVRPHRNGEGKSPASAYTTMIDNFMRQLRRVVKKGVGKLFLGGFISQFEEAFMQPDFEAIVDGLHPEDIAAAVVDSLILPLLRSANKFHEQKGSYEANLQPAVRKAIAVGTILMDHPEFQSLMTDVAGPAFEHLLRIEQNAHHARARAGQRDKTKAQTQTEAKANDPTETQANAKAGVGKEAHRRAGTDTDAGSDTNSYRSREEESFAPADDGSDQLPSFLRHRVAHRHLVAVDHWIATFVAPALGGRIAAFSQTGSADGGVAELAEEMRRWFGFVSQSQTKYVLDSELRTSMPLVAQSAVAAAAGAVWEAYAPTTDPDDPLIRARPGKALWQQMQFYDGVFNAAVMKPAVRAIESWFEAANKKHGGYALAWETGLSRTARAAREAFDWYAVSDTKKTLDHLNVPPEHWISLLQHYPKVAPRGATIPLKERQVVFDGFVSTIAPIFEKLKQDDQRLFPLLSNPLQQWYNGMATMLHSGAFKQHPAVGLVLADVIRNAWEEASKAKETYSAHNHIPLAQSLVAMATPDPAAYNMLMQTLSMTVEVMASFIPTYVAQGELTLALHRAAHDMGRIPSMLAVTKSDDILQSVPQQVLNHKNAIESYLGIDQSPNTFSVDDFDRLVGWLRPKDLNDELKAPQKVTRMSRIKMKLSRHPVKRLR</sequence>
<gene>
    <name evidence="3" type="ORF">CXG81DRAFT_19252</name>
</gene>
<evidence type="ECO:0000313" key="3">
    <source>
        <dbReference type="EMBL" id="RKP00896.1"/>
    </source>
</evidence>
<proteinExistence type="predicted"/>
<feature type="compositionally biased region" description="Polar residues" evidence="1">
    <location>
        <begin position="301"/>
        <end position="318"/>
    </location>
</feature>
<feature type="signal peptide" evidence="2">
    <location>
        <begin position="1"/>
        <end position="24"/>
    </location>
</feature>
<keyword evidence="2" id="KW-0732">Signal</keyword>
<feature type="region of interest" description="Disordered" evidence="1">
    <location>
        <begin position="287"/>
        <end position="359"/>
    </location>
</feature>
<evidence type="ECO:0000256" key="1">
    <source>
        <dbReference type="SAM" id="MobiDB-lite"/>
    </source>
</evidence>
<feature type="compositionally biased region" description="Polar residues" evidence="1">
    <location>
        <begin position="89"/>
        <end position="108"/>
    </location>
</feature>
<organism evidence="3 4">
    <name type="scientific">Caulochytrium protostelioides</name>
    <dbReference type="NCBI Taxonomy" id="1555241"/>
    <lineage>
        <taxon>Eukaryota</taxon>
        <taxon>Fungi</taxon>
        <taxon>Fungi incertae sedis</taxon>
        <taxon>Chytridiomycota</taxon>
        <taxon>Chytridiomycota incertae sedis</taxon>
        <taxon>Chytridiomycetes</taxon>
        <taxon>Caulochytriales</taxon>
        <taxon>Caulochytriaceae</taxon>
        <taxon>Caulochytrium</taxon>
    </lineage>
</organism>
<evidence type="ECO:0000256" key="2">
    <source>
        <dbReference type="SAM" id="SignalP"/>
    </source>
</evidence>